<dbReference type="GO" id="GO:0005615">
    <property type="term" value="C:extracellular space"/>
    <property type="evidence" value="ECO:0007669"/>
    <property type="project" value="UniProtKB-KW"/>
</dbReference>
<feature type="chain" id="PRO_5022003453" description="Chemokine interleukin-8-like domain-containing protein" evidence="2">
    <location>
        <begin position="29"/>
        <end position="105"/>
    </location>
</feature>
<dbReference type="Gene3D" id="2.40.50.40">
    <property type="match status" value="1"/>
</dbReference>
<reference evidence="4 5" key="1">
    <citation type="journal article" date="2019" name="Sci. Data">
        <title>Hybrid genome assembly and annotation of Danionella translucida.</title>
        <authorList>
            <person name="Kadobianskyi M."/>
            <person name="Schulze L."/>
            <person name="Schuelke M."/>
            <person name="Judkewitz B."/>
        </authorList>
    </citation>
    <scope>NUCLEOTIDE SEQUENCE [LARGE SCALE GENOMIC DNA]</scope>
    <source>
        <strain evidence="4 5">Bolton</strain>
    </source>
</reference>
<dbReference type="GO" id="GO:0008009">
    <property type="term" value="F:chemokine activity"/>
    <property type="evidence" value="ECO:0007669"/>
    <property type="project" value="InterPro"/>
</dbReference>
<dbReference type="Pfam" id="PF00048">
    <property type="entry name" value="IL8"/>
    <property type="match status" value="1"/>
</dbReference>
<evidence type="ECO:0000313" key="4">
    <source>
        <dbReference type="EMBL" id="TRY84401.1"/>
    </source>
</evidence>
<proteinExistence type="predicted"/>
<dbReference type="EMBL" id="SRMA01026407">
    <property type="protein sequence ID" value="TRY84401.1"/>
    <property type="molecule type" value="Genomic_DNA"/>
</dbReference>
<dbReference type="InterPro" id="IPR001811">
    <property type="entry name" value="Chemokine_IL8-like_dom"/>
</dbReference>
<dbReference type="GO" id="GO:0006955">
    <property type="term" value="P:immune response"/>
    <property type="evidence" value="ECO:0007669"/>
    <property type="project" value="InterPro"/>
</dbReference>
<keyword evidence="5" id="KW-1185">Reference proteome</keyword>
<evidence type="ECO:0000256" key="2">
    <source>
        <dbReference type="SAM" id="SignalP"/>
    </source>
</evidence>
<evidence type="ECO:0000313" key="5">
    <source>
        <dbReference type="Proteomes" id="UP000316079"/>
    </source>
</evidence>
<keyword evidence="2" id="KW-0732">Signal</keyword>
<dbReference type="OrthoDB" id="8457630at2759"/>
<keyword evidence="1" id="KW-0202">Cytokine</keyword>
<feature type="domain" description="Chemokine interleukin-8-like" evidence="3">
    <location>
        <begin position="33"/>
        <end position="85"/>
    </location>
</feature>
<dbReference type="AlphaFoldDB" id="A0A553Q391"/>
<sequence length="105" mass="12067">MKERRTLVWSMAVVVIALVVCTVPGNDANRVFNCCTEVSRNFTCTITGFEIQNERLPCVHAIILKTRNKSFCADPDAPRVKMFLRNAAKVFENKEIYNICRKRNK</sequence>
<name>A0A553Q391_9TELE</name>
<feature type="signal peptide" evidence="2">
    <location>
        <begin position="1"/>
        <end position="28"/>
    </location>
</feature>
<dbReference type="InterPro" id="IPR036048">
    <property type="entry name" value="Interleukin_8-like_sf"/>
</dbReference>
<accession>A0A553Q391</accession>
<protein>
    <recommendedName>
        <fullName evidence="3">Chemokine interleukin-8-like domain-containing protein</fullName>
    </recommendedName>
</protein>
<dbReference type="SUPFAM" id="SSF54117">
    <property type="entry name" value="Interleukin 8-like chemokines"/>
    <property type="match status" value="1"/>
</dbReference>
<evidence type="ECO:0000259" key="3">
    <source>
        <dbReference type="Pfam" id="PF00048"/>
    </source>
</evidence>
<organism evidence="4 5">
    <name type="scientific">Danionella cerebrum</name>
    <dbReference type="NCBI Taxonomy" id="2873325"/>
    <lineage>
        <taxon>Eukaryota</taxon>
        <taxon>Metazoa</taxon>
        <taxon>Chordata</taxon>
        <taxon>Craniata</taxon>
        <taxon>Vertebrata</taxon>
        <taxon>Euteleostomi</taxon>
        <taxon>Actinopterygii</taxon>
        <taxon>Neopterygii</taxon>
        <taxon>Teleostei</taxon>
        <taxon>Ostariophysi</taxon>
        <taxon>Cypriniformes</taxon>
        <taxon>Danionidae</taxon>
        <taxon>Danioninae</taxon>
        <taxon>Danionella</taxon>
    </lineage>
</organism>
<evidence type="ECO:0000256" key="1">
    <source>
        <dbReference type="ARBA" id="ARBA00022514"/>
    </source>
</evidence>
<dbReference type="Proteomes" id="UP000316079">
    <property type="component" value="Unassembled WGS sequence"/>
</dbReference>
<gene>
    <name evidence="4" type="ORF">DNTS_032018</name>
</gene>
<comment type="caution">
    <text evidence="4">The sequence shown here is derived from an EMBL/GenBank/DDBJ whole genome shotgun (WGS) entry which is preliminary data.</text>
</comment>
<feature type="non-terminal residue" evidence="4">
    <location>
        <position position="105"/>
    </location>
</feature>